<dbReference type="STRING" id="1198029.A0A1U7LTS7"/>
<sequence>MLALLFIFRLKTMNSSVIGKPGSEYRLLTVALMLGNKFLDDNTYTNKTWADVTRIPVKEIHVMETEFLSNMRYQLYCSESQFADWRKLLARFLQFREGYHVSPTSTHLSLPSSPSTCLTPTSKWQPVPPPVSPFKVSSGRLSWVGTSSISRKRSYAEPLAAPPAKRHAQFNFNALPSYLGSHFPPISRSQLPKLRLEQLPRNSPSSATRTSTIYDCSRLSPFHTTSSQVSTPTSLSPYLHMRDSPYAPLQPVQTLMNPVPIFDSAGQVRSMWYHTVGREFGSYVQRGVVPHYGQQPF</sequence>
<dbReference type="Proteomes" id="UP000186594">
    <property type="component" value="Unassembled WGS sequence"/>
</dbReference>
<evidence type="ECO:0000256" key="1">
    <source>
        <dbReference type="SAM" id="SignalP"/>
    </source>
</evidence>
<organism evidence="2 3">
    <name type="scientific">Neolecta irregularis (strain DAH-3)</name>
    <dbReference type="NCBI Taxonomy" id="1198029"/>
    <lineage>
        <taxon>Eukaryota</taxon>
        <taxon>Fungi</taxon>
        <taxon>Dikarya</taxon>
        <taxon>Ascomycota</taxon>
        <taxon>Taphrinomycotina</taxon>
        <taxon>Neolectales</taxon>
        <taxon>Neolectaceae</taxon>
        <taxon>Neolecta</taxon>
    </lineage>
</organism>
<dbReference type="CDD" id="cd20557">
    <property type="entry name" value="CYCLIN_ScPCL1-like"/>
    <property type="match status" value="1"/>
</dbReference>
<keyword evidence="3" id="KW-1185">Reference proteome</keyword>
<feature type="chain" id="PRO_5012030094" evidence="1">
    <location>
        <begin position="20"/>
        <end position="297"/>
    </location>
</feature>
<reference evidence="2 3" key="1">
    <citation type="submission" date="2016-04" db="EMBL/GenBank/DDBJ databases">
        <title>Evolutionary innovation and constraint leading to complex multicellularity in the Ascomycota.</title>
        <authorList>
            <person name="Cisse O."/>
            <person name="Nguyen A."/>
            <person name="Hewitt D.A."/>
            <person name="Jedd G."/>
            <person name="Stajich J.E."/>
        </authorList>
    </citation>
    <scope>NUCLEOTIDE SEQUENCE [LARGE SCALE GENOMIC DNA]</scope>
    <source>
        <strain evidence="2 3">DAH-3</strain>
    </source>
</reference>
<dbReference type="Gene3D" id="1.10.472.10">
    <property type="entry name" value="Cyclin-like"/>
    <property type="match status" value="1"/>
</dbReference>
<gene>
    <name evidence="2" type="ORF">NEOLI_000191</name>
</gene>
<dbReference type="AlphaFoldDB" id="A0A1U7LTS7"/>
<dbReference type="InterPro" id="IPR013922">
    <property type="entry name" value="Cyclin_PHO80-like"/>
</dbReference>
<keyword evidence="1" id="KW-0732">Signal</keyword>
<dbReference type="GO" id="GO:0005634">
    <property type="term" value="C:nucleus"/>
    <property type="evidence" value="ECO:0007669"/>
    <property type="project" value="TreeGrafter"/>
</dbReference>
<dbReference type="PANTHER" id="PTHR15615:SF118">
    <property type="entry name" value="CYCLIN, HYPOTHETICAL (EUROFUNG)"/>
    <property type="match status" value="1"/>
</dbReference>
<feature type="signal peptide" evidence="1">
    <location>
        <begin position="1"/>
        <end position="19"/>
    </location>
</feature>
<dbReference type="OrthoDB" id="244495at2759"/>
<proteinExistence type="predicted"/>
<dbReference type="EMBL" id="LXFE01000257">
    <property type="protein sequence ID" value="OLL26018.1"/>
    <property type="molecule type" value="Genomic_DNA"/>
</dbReference>
<protein>
    <submittedName>
        <fullName evidence="2">PHO85 cyclin CLG1</fullName>
    </submittedName>
</protein>
<comment type="caution">
    <text evidence="2">The sequence shown here is derived from an EMBL/GenBank/DDBJ whole genome shotgun (WGS) entry which is preliminary data.</text>
</comment>
<name>A0A1U7LTS7_NEOID</name>
<dbReference type="GO" id="GO:0016538">
    <property type="term" value="F:cyclin-dependent protein serine/threonine kinase regulator activity"/>
    <property type="evidence" value="ECO:0007669"/>
    <property type="project" value="TreeGrafter"/>
</dbReference>
<evidence type="ECO:0000313" key="3">
    <source>
        <dbReference type="Proteomes" id="UP000186594"/>
    </source>
</evidence>
<dbReference type="PANTHER" id="PTHR15615">
    <property type="match status" value="1"/>
</dbReference>
<dbReference type="GO" id="GO:0000307">
    <property type="term" value="C:cyclin-dependent protein kinase holoenzyme complex"/>
    <property type="evidence" value="ECO:0007669"/>
    <property type="project" value="TreeGrafter"/>
</dbReference>
<dbReference type="GO" id="GO:0019901">
    <property type="term" value="F:protein kinase binding"/>
    <property type="evidence" value="ECO:0007669"/>
    <property type="project" value="InterPro"/>
</dbReference>
<dbReference type="Pfam" id="PF08613">
    <property type="entry name" value="Cyclin"/>
    <property type="match status" value="1"/>
</dbReference>
<accession>A0A1U7LTS7</accession>
<evidence type="ECO:0000313" key="2">
    <source>
        <dbReference type="EMBL" id="OLL26018.1"/>
    </source>
</evidence>